<feature type="transmembrane region" description="Helical" evidence="9">
    <location>
        <begin position="545"/>
        <end position="565"/>
    </location>
</feature>
<feature type="compositionally biased region" description="Low complexity" evidence="8">
    <location>
        <begin position="776"/>
        <end position="789"/>
    </location>
</feature>
<keyword evidence="9" id="KW-1133">Transmembrane helix</keyword>
<evidence type="ECO:0000259" key="11">
    <source>
        <dbReference type="PROSITE" id="PS50885"/>
    </source>
</evidence>
<dbReference type="GO" id="GO:0004674">
    <property type="term" value="F:protein serine/threonine kinase activity"/>
    <property type="evidence" value="ECO:0007669"/>
    <property type="project" value="UniProtKB-KW"/>
</dbReference>
<evidence type="ECO:0000313" key="12">
    <source>
        <dbReference type="EMBL" id="GAP36876.1"/>
    </source>
</evidence>
<sequence length="796" mass="82271">MSTDERDATPSPGPGAAPPPPPAPGPRPAPVYEDDEVTRISPSVVLSASAIQRMMQAGGGATAIRQAAAAEAAARAAALPGADAGGPPADAAAEPTPLAAAPALPAAPADAAPALPAADTPATGTHAVPPTAPMAAPPAEPAPLTGTHAPLTGSHPAVTGSHAPLTGSHAPLTGGPSPLTGAPAAFTGLPAAQPLTGSHAPLTSQPVSLHPTGSGRPPTTFGPPGGTVGPSTGAPGRVVGETLPGGTATSEVTVRQVGRYMIQGPLGRGGMASVFKAHDPGIGRDVAIKFLHPSYCADEEYRARFLQEARAAGALSHPNIVTVHDVGEIEGRPYMAMELLDGEPLADSIAKGRTLPVREAVVVGMQLARALGYAHARGIVHRDIKPGNIMRQKGNAAIKVTDFGIAHVDSPDSEQRTRVGDVLGTPQYMSPEQTQGAKLDGRSDLFSAGILMYQMLTGKRPFQGDTLVAVALKITKEPHEPIEKLRPEVPPSLRRVVDRCLAKTPEKRFQTGEELADALGKVLAEIDEAAAAKARPRIVPLRVKWAGMMALIVFGVMAIAGTVIVQRQYAAMLSQVTDNGAALARFLAVQNAPLALSDDWGAVEVGVENMMKTGDFSAITVIDRAGVVRAASQQALIDKPYAAPPAEPVGKTSSGVPVTRYTLHGESVLGLETPITFSGAPVGRLALALPEKPVKAVAQLSISLMVALVIVTVLAVAIAMYFVANWFAQPIKLVGESMGEIAKGRFDHRIREQRKDEFGRLYEAFDAMAQALQEAQTAATPQPATILPTRTPKHPG</sequence>
<dbReference type="PANTHER" id="PTHR43289:SF6">
    <property type="entry name" value="SERINE_THREONINE-PROTEIN KINASE NEKL-3"/>
    <property type="match status" value="1"/>
</dbReference>
<accession>A0A0K8P2L9</accession>
<evidence type="ECO:0000256" key="5">
    <source>
        <dbReference type="ARBA" id="ARBA00022777"/>
    </source>
</evidence>
<feature type="region of interest" description="Disordered" evidence="8">
    <location>
        <begin position="1"/>
        <end position="38"/>
    </location>
</feature>
<dbReference type="PANTHER" id="PTHR43289">
    <property type="entry name" value="MITOGEN-ACTIVATED PROTEIN KINASE KINASE KINASE 20-RELATED"/>
    <property type="match status" value="1"/>
</dbReference>
<evidence type="ECO:0000256" key="1">
    <source>
        <dbReference type="ARBA" id="ARBA00012513"/>
    </source>
</evidence>
<organism evidence="12 13">
    <name type="scientific">Piscinibacter sakaiensis</name>
    <name type="common">Ideonella sakaiensis</name>
    <dbReference type="NCBI Taxonomy" id="1547922"/>
    <lineage>
        <taxon>Bacteria</taxon>
        <taxon>Pseudomonadati</taxon>
        <taxon>Pseudomonadota</taxon>
        <taxon>Betaproteobacteria</taxon>
        <taxon>Burkholderiales</taxon>
        <taxon>Sphaerotilaceae</taxon>
        <taxon>Piscinibacter</taxon>
    </lineage>
</organism>
<dbReference type="Pfam" id="PF00069">
    <property type="entry name" value="Pkinase"/>
    <property type="match status" value="1"/>
</dbReference>
<feature type="compositionally biased region" description="Pro residues" evidence="8">
    <location>
        <begin position="11"/>
        <end position="29"/>
    </location>
</feature>
<feature type="compositionally biased region" description="Pro residues" evidence="8">
    <location>
        <begin position="130"/>
        <end position="141"/>
    </location>
</feature>
<evidence type="ECO:0000313" key="13">
    <source>
        <dbReference type="Proteomes" id="UP000037660"/>
    </source>
</evidence>
<keyword evidence="5" id="KW-0418">Kinase</keyword>
<dbReference type="CDD" id="cd06225">
    <property type="entry name" value="HAMP"/>
    <property type="match status" value="1"/>
</dbReference>
<feature type="compositionally biased region" description="Low complexity" evidence="8">
    <location>
        <begin position="110"/>
        <end position="129"/>
    </location>
</feature>
<protein>
    <recommendedName>
        <fullName evidence="1">non-specific serine/threonine protein kinase</fullName>
        <ecNumber evidence="1">2.7.11.1</ecNumber>
    </recommendedName>
</protein>
<feature type="region of interest" description="Disordered" evidence="8">
    <location>
        <begin position="110"/>
        <end position="247"/>
    </location>
</feature>
<dbReference type="Proteomes" id="UP000037660">
    <property type="component" value="Unassembled WGS sequence"/>
</dbReference>
<dbReference type="CDD" id="cd14014">
    <property type="entry name" value="STKc_PknB_like"/>
    <property type="match status" value="1"/>
</dbReference>
<dbReference type="GO" id="GO:0005524">
    <property type="term" value="F:ATP binding"/>
    <property type="evidence" value="ECO:0007669"/>
    <property type="project" value="UniProtKB-UniRule"/>
</dbReference>
<evidence type="ECO:0000256" key="7">
    <source>
        <dbReference type="PROSITE-ProRule" id="PRU10141"/>
    </source>
</evidence>
<dbReference type="FunFam" id="1.10.510.10:FF:000021">
    <property type="entry name" value="Serine/threonine protein kinase"/>
    <property type="match status" value="1"/>
</dbReference>
<gene>
    <name evidence="12" type="ORF">ISF6_2716</name>
</gene>
<reference evidence="13" key="1">
    <citation type="submission" date="2015-07" db="EMBL/GenBank/DDBJ databases">
        <title>Discovery of a poly(ethylene terephthalate assimilation.</title>
        <authorList>
            <person name="Yoshida S."/>
            <person name="Hiraga K."/>
            <person name="Takehana T."/>
            <person name="Taniguchi I."/>
            <person name="Yamaji H."/>
            <person name="Maeda Y."/>
            <person name="Toyohara K."/>
            <person name="Miyamoto K."/>
            <person name="Kimura Y."/>
            <person name="Oda K."/>
        </authorList>
    </citation>
    <scope>NUCLEOTIDE SEQUENCE [LARGE SCALE GENOMIC DNA]</scope>
    <source>
        <strain evidence="13">NBRC 110686 / TISTR 2288 / 201-F6</strain>
    </source>
</reference>
<dbReference type="EC" id="2.7.11.1" evidence="1"/>
<keyword evidence="3" id="KW-0808">Transferase</keyword>
<dbReference type="GO" id="GO:0016020">
    <property type="term" value="C:membrane"/>
    <property type="evidence" value="ECO:0007669"/>
    <property type="project" value="InterPro"/>
</dbReference>
<dbReference type="Gene3D" id="6.10.340.10">
    <property type="match status" value="1"/>
</dbReference>
<dbReference type="InterPro" id="IPR000719">
    <property type="entry name" value="Prot_kinase_dom"/>
</dbReference>
<name>A0A0K8P2L9_PISS1</name>
<keyword evidence="2" id="KW-0723">Serine/threonine-protein kinase</keyword>
<dbReference type="Gene3D" id="3.30.200.20">
    <property type="entry name" value="Phosphorylase Kinase, domain 1"/>
    <property type="match status" value="1"/>
</dbReference>
<proteinExistence type="predicted"/>
<evidence type="ECO:0000256" key="4">
    <source>
        <dbReference type="ARBA" id="ARBA00022741"/>
    </source>
</evidence>
<keyword evidence="4 7" id="KW-0547">Nucleotide-binding</keyword>
<reference evidence="12 13" key="2">
    <citation type="journal article" date="2016" name="Science">
        <title>A bacterium that degrades and assimilates poly(ethylene terephthalate).</title>
        <authorList>
            <person name="Yoshida S."/>
            <person name="Hiraga K."/>
            <person name="Takehana T."/>
            <person name="Taniguchi I."/>
            <person name="Yamaji H."/>
            <person name="Maeda Y."/>
            <person name="Toyohara K."/>
            <person name="Miyamoto K."/>
            <person name="Kimura Y."/>
            <person name="Oda K."/>
        </authorList>
    </citation>
    <scope>NUCLEOTIDE SEQUENCE [LARGE SCALE GENOMIC DNA]</scope>
    <source>
        <strain evidence="13">NBRC 110686 / TISTR 2288 / 201-F6</strain>
    </source>
</reference>
<dbReference type="OrthoDB" id="9791419at2"/>
<dbReference type="RefSeq" id="WP_054020833.1">
    <property type="nucleotide sequence ID" value="NZ_BBYR01000039.1"/>
</dbReference>
<evidence type="ECO:0000256" key="3">
    <source>
        <dbReference type="ARBA" id="ARBA00022679"/>
    </source>
</evidence>
<feature type="transmembrane region" description="Helical" evidence="9">
    <location>
        <begin position="702"/>
        <end position="724"/>
    </location>
</feature>
<evidence type="ECO:0000256" key="2">
    <source>
        <dbReference type="ARBA" id="ARBA00022527"/>
    </source>
</evidence>
<dbReference type="PROSITE" id="PS50885">
    <property type="entry name" value="HAMP"/>
    <property type="match status" value="1"/>
</dbReference>
<comment type="caution">
    <text evidence="12">The sequence shown here is derived from an EMBL/GenBank/DDBJ whole genome shotgun (WGS) entry which is preliminary data.</text>
</comment>
<keyword evidence="6 7" id="KW-0067">ATP-binding</keyword>
<dbReference type="Gene3D" id="1.10.510.10">
    <property type="entry name" value="Transferase(Phosphotransferase) domain 1"/>
    <property type="match status" value="1"/>
</dbReference>
<dbReference type="AlphaFoldDB" id="A0A0K8P2L9"/>
<dbReference type="GO" id="GO:0007165">
    <property type="term" value="P:signal transduction"/>
    <property type="evidence" value="ECO:0007669"/>
    <property type="project" value="InterPro"/>
</dbReference>
<dbReference type="SUPFAM" id="SSF158472">
    <property type="entry name" value="HAMP domain-like"/>
    <property type="match status" value="1"/>
</dbReference>
<keyword evidence="9" id="KW-0812">Transmembrane</keyword>
<dbReference type="SMART" id="SM00220">
    <property type="entry name" value="S_TKc"/>
    <property type="match status" value="1"/>
</dbReference>
<dbReference type="InterPro" id="IPR011009">
    <property type="entry name" value="Kinase-like_dom_sf"/>
</dbReference>
<dbReference type="InterPro" id="IPR003660">
    <property type="entry name" value="HAMP_dom"/>
</dbReference>
<dbReference type="PROSITE" id="PS50011">
    <property type="entry name" value="PROTEIN_KINASE_DOM"/>
    <property type="match status" value="1"/>
</dbReference>
<evidence type="ECO:0000256" key="9">
    <source>
        <dbReference type="SAM" id="Phobius"/>
    </source>
</evidence>
<feature type="binding site" evidence="7">
    <location>
        <position position="289"/>
    </location>
    <ligand>
        <name>ATP</name>
        <dbReference type="ChEBI" id="CHEBI:30616"/>
    </ligand>
</feature>
<dbReference type="Pfam" id="PF00672">
    <property type="entry name" value="HAMP"/>
    <property type="match status" value="1"/>
</dbReference>
<feature type="domain" description="HAMP" evidence="11">
    <location>
        <begin position="725"/>
        <end position="777"/>
    </location>
</feature>
<keyword evidence="9" id="KW-0472">Membrane</keyword>
<dbReference type="STRING" id="1547922.ISF6_2716"/>
<dbReference type="InterPro" id="IPR017441">
    <property type="entry name" value="Protein_kinase_ATP_BS"/>
</dbReference>
<dbReference type="EMBL" id="BBYR01000039">
    <property type="protein sequence ID" value="GAP36876.1"/>
    <property type="molecule type" value="Genomic_DNA"/>
</dbReference>
<dbReference type="SMART" id="SM00304">
    <property type="entry name" value="HAMP"/>
    <property type="match status" value="1"/>
</dbReference>
<feature type="region of interest" description="Disordered" evidence="8">
    <location>
        <begin position="776"/>
        <end position="796"/>
    </location>
</feature>
<evidence type="ECO:0000256" key="8">
    <source>
        <dbReference type="SAM" id="MobiDB-lite"/>
    </source>
</evidence>
<dbReference type="SUPFAM" id="SSF56112">
    <property type="entry name" value="Protein kinase-like (PK-like)"/>
    <property type="match status" value="1"/>
</dbReference>
<dbReference type="PROSITE" id="PS00107">
    <property type="entry name" value="PROTEIN_KINASE_ATP"/>
    <property type="match status" value="1"/>
</dbReference>
<keyword evidence="13" id="KW-1185">Reference proteome</keyword>
<evidence type="ECO:0000256" key="6">
    <source>
        <dbReference type="ARBA" id="ARBA00022840"/>
    </source>
</evidence>
<feature type="domain" description="Protein kinase" evidence="10">
    <location>
        <begin position="260"/>
        <end position="523"/>
    </location>
</feature>
<evidence type="ECO:0000259" key="10">
    <source>
        <dbReference type="PROSITE" id="PS50011"/>
    </source>
</evidence>